<evidence type="ECO:0000256" key="2">
    <source>
        <dbReference type="ARBA" id="ARBA00023239"/>
    </source>
</evidence>
<dbReference type="EMBL" id="JAUSUX010000007">
    <property type="protein sequence ID" value="MDQ0286069.1"/>
    <property type="molecule type" value="Genomic_DNA"/>
</dbReference>
<evidence type="ECO:0000313" key="3">
    <source>
        <dbReference type="EMBL" id="MDQ0286069.1"/>
    </source>
</evidence>
<organism evidence="3 4">
    <name type="scientific">Desulfofundulus luciae</name>
    <dbReference type="NCBI Taxonomy" id="74702"/>
    <lineage>
        <taxon>Bacteria</taxon>
        <taxon>Bacillati</taxon>
        <taxon>Bacillota</taxon>
        <taxon>Clostridia</taxon>
        <taxon>Eubacteriales</taxon>
        <taxon>Peptococcaceae</taxon>
        <taxon>Desulfofundulus</taxon>
    </lineage>
</organism>
<keyword evidence="4" id="KW-1185">Reference proteome</keyword>
<evidence type="ECO:0000313" key="4">
    <source>
        <dbReference type="Proteomes" id="UP001225644"/>
    </source>
</evidence>
<evidence type="ECO:0000256" key="1">
    <source>
        <dbReference type="ARBA" id="ARBA00022596"/>
    </source>
</evidence>
<dbReference type="PANTHER" id="PTHR36566:SF1">
    <property type="entry name" value="PYRIDINIUM-3,5-BISTHIOCARBOXYLIC ACID MONONUCLEOTIDE NICKEL INSERTION PROTEIN"/>
    <property type="match status" value="1"/>
</dbReference>
<sequence>MTKDELRLLLEDVQSGRLKVDAALDRLKTLPFEDLGFAKVDHHRALRKGFPELVFCQGKTTEQVVEIVQRLCGDNRTVLATRPGREVYEDGGGLNVRVAYFDCFSGISGDMCLGALIGAGVDFEHLAGELKKLLVEGYRLRLEKVKQGGISAINFFVDVDAHGQPDRHLKDIEEIIAQSSLPEEVKEKSKAVFHCLARAEARVHDTTPERIHFHEVGAVDAIIDVVGTVLGLHLLGVEKVIVSPLPMGRGLIRCMHGLIPSPAPATLEILSERKVPVYGAGVDGELVTPTGAALAATLGNDFGEMPPMTVFRVGYGAGKKTFKHPNLLRVIIGEAQDNCKNTINLALPGGQLHGLPNHHGHN</sequence>
<evidence type="ECO:0008006" key="5">
    <source>
        <dbReference type="Google" id="ProtNLM"/>
    </source>
</evidence>
<protein>
    <recommendedName>
        <fullName evidence="5">Nickel pincer cofactor biosynthesis protein LarC</fullName>
    </recommendedName>
</protein>
<dbReference type="RefSeq" id="WP_307400711.1">
    <property type="nucleotide sequence ID" value="NZ_JAUSUX010000007.1"/>
</dbReference>
<dbReference type="NCBIfam" id="TIGR00299">
    <property type="entry name" value="nickel pincer cofactor biosynthesis protein LarC"/>
    <property type="match status" value="1"/>
</dbReference>
<comment type="caution">
    <text evidence="3">The sequence shown here is derived from an EMBL/GenBank/DDBJ whole genome shotgun (WGS) entry which is preliminary data.</text>
</comment>
<proteinExistence type="predicted"/>
<dbReference type="Proteomes" id="UP001225644">
    <property type="component" value="Unassembled WGS sequence"/>
</dbReference>
<accession>A0ABU0B032</accession>
<keyword evidence="1" id="KW-0533">Nickel</keyword>
<reference evidence="3 4" key="1">
    <citation type="submission" date="2023-07" db="EMBL/GenBank/DDBJ databases">
        <title>Genomic Encyclopedia of Type Strains, Phase IV (KMG-IV): sequencing the most valuable type-strain genomes for metagenomic binning, comparative biology and taxonomic classification.</title>
        <authorList>
            <person name="Goeker M."/>
        </authorList>
    </citation>
    <scope>NUCLEOTIDE SEQUENCE [LARGE SCALE GENOMIC DNA]</scope>
    <source>
        <strain evidence="3 4">DSM 12396</strain>
    </source>
</reference>
<name>A0ABU0B032_9FIRM</name>
<keyword evidence="2" id="KW-0456">Lyase</keyword>
<dbReference type="Pfam" id="PF01969">
    <property type="entry name" value="Ni_insertion"/>
    <property type="match status" value="1"/>
</dbReference>
<dbReference type="InterPro" id="IPR002822">
    <property type="entry name" value="Ni_insertion"/>
</dbReference>
<gene>
    <name evidence="3" type="ORF">J2Z49_001175</name>
</gene>
<dbReference type="PANTHER" id="PTHR36566">
    <property type="entry name" value="NICKEL INSERTION PROTEIN-RELATED"/>
    <property type="match status" value="1"/>
</dbReference>